<proteinExistence type="predicted"/>
<dbReference type="SUPFAM" id="SSF55347">
    <property type="entry name" value="Glyceraldehyde-3-phosphate dehydrogenase-like, C-terminal domain"/>
    <property type="match status" value="1"/>
</dbReference>
<evidence type="ECO:0000256" key="1">
    <source>
        <dbReference type="ARBA" id="ARBA00023002"/>
    </source>
</evidence>
<keyword evidence="5" id="KW-1185">Reference proteome</keyword>
<dbReference type="Gene3D" id="3.40.50.720">
    <property type="entry name" value="NAD(P)-binding Rossmann-like Domain"/>
    <property type="match status" value="1"/>
</dbReference>
<keyword evidence="1" id="KW-0560">Oxidoreductase</keyword>
<evidence type="ECO:0000313" key="5">
    <source>
        <dbReference type="Proteomes" id="UP000054804"/>
    </source>
</evidence>
<dbReference type="SUPFAM" id="SSF51735">
    <property type="entry name" value="NAD(P)-binding Rossmann-fold domains"/>
    <property type="match status" value="1"/>
</dbReference>
<feature type="domain" description="GFO/IDH/MocA-like oxidoreductase" evidence="3">
    <location>
        <begin position="162"/>
        <end position="242"/>
    </location>
</feature>
<sequence length="314" mass="32505">MTRLRVGLIGTGPWATQTHAPVLAAHPDATLSGIWGRRPQTAADLANAHATTAYEDLDELFAASDAIAFAVPPDVQAPLAERAAAAGRHLLLDKPIATSPEAARTLAAAVAKAGVASVVFFTLRFAPPMAAWLADRSQEGPWFTARADWYSSFFAADGTGAFDSPWRADKGGLWDVGPHALSVLTAVLGEVTAVTAAPGPEDAVHLVLRHESGASSTATLTLRAPAAAEGLVLEFRGEQGTATPPGWGESGWGDSTDAFRSAVAALAQAAGGGKQHPCDVHFGLRVTDVLTEAERQVAARRASELPARSSAQAP</sequence>
<dbReference type="PANTHER" id="PTHR43818">
    <property type="entry name" value="BCDNA.GH03377"/>
    <property type="match status" value="1"/>
</dbReference>
<dbReference type="Proteomes" id="UP000054804">
    <property type="component" value="Unassembled WGS sequence"/>
</dbReference>
<organism evidence="4 5">
    <name type="scientific">Streptomyces silvensis</name>
    <dbReference type="NCBI Taxonomy" id="1765722"/>
    <lineage>
        <taxon>Bacteria</taxon>
        <taxon>Bacillati</taxon>
        <taxon>Actinomycetota</taxon>
        <taxon>Actinomycetes</taxon>
        <taxon>Kitasatosporales</taxon>
        <taxon>Streptomycetaceae</taxon>
        <taxon>Streptomyces</taxon>
    </lineage>
</organism>
<evidence type="ECO:0000259" key="2">
    <source>
        <dbReference type="Pfam" id="PF01408"/>
    </source>
</evidence>
<dbReference type="PANTHER" id="PTHR43818:SF11">
    <property type="entry name" value="BCDNA.GH03377"/>
    <property type="match status" value="1"/>
</dbReference>
<dbReference type="GO" id="GO:0000166">
    <property type="term" value="F:nucleotide binding"/>
    <property type="evidence" value="ECO:0007669"/>
    <property type="project" value="InterPro"/>
</dbReference>
<comment type="caution">
    <text evidence="4">The sequence shown here is derived from an EMBL/GenBank/DDBJ whole genome shotgun (WGS) entry which is preliminary data.</text>
</comment>
<evidence type="ECO:0000259" key="3">
    <source>
        <dbReference type="Pfam" id="PF22725"/>
    </source>
</evidence>
<dbReference type="GO" id="GO:0016491">
    <property type="term" value="F:oxidoreductase activity"/>
    <property type="evidence" value="ECO:0007669"/>
    <property type="project" value="UniProtKB-KW"/>
</dbReference>
<dbReference type="OrthoDB" id="3815872at2"/>
<dbReference type="Pfam" id="PF22725">
    <property type="entry name" value="GFO_IDH_MocA_C3"/>
    <property type="match status" value="1"/>
</dbReference>
<dbReference type="AlphaFoldDB" id="A0A0W7X248"/>
<dbReference type="InterPro" id="IPR050463">
    <property type="entry name" value="Gfo/Idh/MocA_oxidrdct_glycsds"/>
</dbReference>
<reference evidence="4 5" key="1">
    <citation type="submission" date="2015-12" db="EMBL/GenBank/DDBJ databases">
        <title>Draft genome sequence of Streptomyces silvensis ATCC 53525, a producer of novel hormone antagonists.</title>
        <authorList>
            <person name="Johnston C.W."/>
            <person name="Li Y."/>
            <person name="Magarvey N.A."/>
        </authorList>
    </citation>
    <scope>NUCLEOTIDE SEQUENCE [LARGE SCALE GENOMIC DNA]</scope>
    <source>
        <strain evidence="4 5">ATCC 53525</strain>
    </source>
</reference>
<accession>A0A0W7X248</accession>
<dbReference type="STRING" id="1765722.AT728_23710"/>
<feature type="domain" description="Gfo/Idh/MocA-like oxidoreductase N-terminal" evidence="2">
    <location>
        <begin position="4"/>
        <end position="119"/>
    </location>
</feature>
<dbReference type="InterPro" id="IPR000683">
    <property type="entry name" value="Gfo/Idh/MocA-like_OxRdtase_N"/>
</dbReference>
<name>A0A0W7X248_9ACTN</name>
<dbReference type="Pfam" id="PF01408">
    <property type="entry name" value="GFO_IDH_MocA"/>
    <property type="match status" value="1"/>
</dbReference>
<evidence type="ECO:0000313" key="4">
    <source>
        <dbReference type="EMBL" id="KUF16932.1"/>
    </source>
</evidence>
<dbReference type="InterPro" id="IPR036291">
    <property type="entry name" value="NAD(P)-bd_dom_sf"/>
</dbReference>
<dbReference type="RefSeq" id="WP_058848779.1">
    <property type="nucleotide sequence ID" value="NZ_LOCL01000035.1"/>
</dbReference>
<protein>
    <submittedName>
        <fullName evidence="4">Oxidoreductase</fullName>
    </submittedName>
</protein>
<dbReference type="EMBL" id="LOCL01000035">
    <property type="protein sequence ID" value="KUF16932.1"/>
    <property type="molecule type" value="Genomic_DNA"/>
</dbReference>
<dbReference type="InterPro" id="IPR055170">
    <property type="entry name" value="GFO_IDH_MocA-like_dom"/>
</dbReference>
<gene>
    <name evidence="4" type="ORF">AT728_23710</name>
</gene>
<dbReference type="Gene3D" id="3.30.360.10">
    <property type="entry name" value="Dihydrodipicolinate Reductase, domain 2"/>
    <property type="match status" value="1"/>
</dbReference>